<gene>
    <name evidence="2" type="ORF">H8L47_10005</name>
</gene>
<dbReference type="Proteomes" id="UP000646911">
    <property type="component" value="Unassembled WGS sequence"/>
</dbReference>
<protein>
    <submittedName>
        <fullName evidence="2">Ig-like domain-containing protein</fullName>
    </submittedName>
</protein>
<dbReference type="Pfam" id="PF17963">
    <property type="entry name" value="Big_9"/>
    <property type="match status" value="1"/>
</dbReference>
<dbReference type="Gene3D" id="2.60.40.3440">
    <property type="match status" value="1"/>
</dbReference>
<keyword evidence="1" id="KW-0732">Signal</keyword>
<keyword evidence="3" id="KW-1185">Reference proteome</keyword>
<dbReference type="RefSeq" id="WP_186953460.1">
    <property type="nucleotide sequence ID" value="NZ_JACOFX010000004.1"/>
</dbReference>
<evidence type="ECO:0000256" key="1">
    <source>
        <dbReference type="SAM" id="SignalP"/>
    </source>
</evidence>
<evidence type="ECO:0000313" key="2">
    <source>
        <dbReference type="EMBL" id="MBC3907900.1"/>
    </source>
</evidence>
<evidence type="ECO:0000313" key="3">
    <source>
        <dbReference type="Proteomes" id="UP000646911"/>
    </source>
</evidence>
<feature type="chain" id="PRO_5047405561" evidence="1">
    <location>
        <begin position="24"/>
        <end position="440"/>
    </location>
</feature>
<dbReference type="Gene3D" id="2.130.10.10">
    <property type="entry name" value="YVTN repeat-like/Quinoprotein amine dehydrogenase"/>
    <property type="match status" value="1"/>
</dbReference>
<dbReference type="EMBL" id="JACOFX010000004">
    <property type="protein sequence ID" value="MBC3907900.1"/>
    <property type="molecule type" value="Genomic_DNA"/>
</dbReference>
<organism evidence="2 3">
    <name type="scientific">Undibacterium umbellatum</name>
    <dbReference type="NCBI Taxonomy" id="2762300"/>
    <lineage>
        <taxon>Bacteria</taxon>
        <taxon>Pseudomonadati</taxon>
        <taxon>Pseudomonadota</taxon>
        <taxon>Betaproteobacteria</taxon>
        <taxon>Burkholderiales</taxon>
        <taxon>Oxalobacteraceae</taxon>
        <taxon>Undibacterium</taxon>
    </lineage>
</organism>
<dbReference type="InterPro" id="IPR015943">
    <property type="entry name" value="WD40/YVTN_repeat-like_dom_sf"/>
</dbReference>
<name>A0ABR6Z990_9BURK</name>
<reference evidence="2 3" key="1">
    <citation type="submission" date="2020-08" db="EMBL/GenBank/DDBJ databases">
        <title>Novel species isolated from subtropical streams in China.</title>
        <authorList>
            <person name="Lu H."/>
        </authorList>
    </citation>
    <scope>NUCLEOTIDE SEQUENCE [LARGE SCALE GENOMIC DNA]</scope>
    <source>
        <strain evidence="2 3">NL8W</strain>
    </source>
</reference>
<feature type="signal peptide" evidence="1">
    <location>
        <begin position="1"/>
        <end position="23"/>
    </location>
</feature>
<dbReference type="SUPFAM" id="SSF82171">
    <property type="entry name" value="DPP6 N-terminal domain-like"/>
    <property type="match status" value="1"/>
</dbReference>
<accession>A0ABR6Z990</accession>
<sequence>MIFKKNVVALGTALLLSMSGAFAAGTLIPSSNRVDMSHDAARNIIYITDANQVLRYHLTSGSFLSPIVLGPVTSGGSKAQLKGIDLSPDGNTLVVADQTSDSSSQWVYLINLNGNLTGPQAISKVSMQKEFMENGMWSVAYAGDGSIFASSQFAGSGTVPLRRLDPATFNWSKLGTSYPENIFSQNTMLSASGNGAVVAFAESNSSAGPWGLYDVVNNNLKRFNNYQTGTSAYNYEIATNSNGTQFAIPTYFGTQIFGANYAKQGVIGQYAGPQPIGVAYHPVENLIYFPWAETREVKAYDSNTLQQVASYDFEDNFISNGNNAYKQGRTKLSRDGSILMVTVTGGVRFIKMYDSLRANTVTATNTGEPMTLNLQGSIGNKGKLTYKLATNPAHGTASVSGSAVSYIPTPGYKGSDSFIYTASYGNATVKARVVVKAAPK</sequence>
<proteinExistence type="predicted"/>
<comment type="caution">
    <text evidence="2">The sequence shown here is derived from an EMBL/GenBank/DDBJ whole genome shotgun (WGS) entry which is preliminary data.</text>
</comment>